<reference evidence="1" key="1">
    <citation type="submission" date="2016-10" db="EMBL/GenBank/DDBJ databases">
        <title>Sequence of Gallionella enrichment culture.</title>
        <authorList>
            <person name="Poehlein A."/>
            <person name="Muehling M."/>
            <person name="Daniel R."/>
        </authorList>
    </citation>
    <scope>NUCLEOTIDE SEQUENCE</scope>
</reference>
<evidence type="ECO:0000313" key="1">
    <source>
        <dbReference type="EMBL" id="OIQ71669.1"/>
    </source>
</evidence>
<accession>A0A1J5Q6V3</accession>
<proteinExistence type="predicted"/>
<dbReference type="EMBL" id="MLJW01003617">
    <property type="protein sequence ID" value="OIQ71669.1"/>
    <property type="molecule type" value="Genomic_DNA"/>
</dbReference>
<gene>
    <name evidence="1" type="ORF">GALL_467110</name>
</gene>
<protein>
    <submittedName>
        <fullName evidence="1">Uncharacterized protein</fullName>
    </submittedName>
</protein>
<comment type="caution">
    <text evidence="1">The sequence shown here is derived from an EMBL/GenBank/DDBJ whole genome shotgun (WGS) entry which is preliminary data.</text>
</comment>
<sequence length="40" mass="4329">MLMVRDLLTVTDTVGTFTRSLSQTRADGVWAEAALMKDAG</sequence>
<organism evidence="1">
    <name type="scientific">mine drainage metagenome</name>
    <dbReference type="NCBI Taxonomy" id="410659"/>
    <lineage>
        <taxon>unclassified sequences</taxon>
        <taxon>metagenomes</taxon>
        <taxon>ecological metagenomes</taxon>
    </lineage>
</organism>
<dbReference type="AlphaFoldDB" id="A0A1J5Q6V3"/>
<name>A0A1J5Q6V3_9ZZZZ</name>